<feature type="binding site" evidence="7">
    <location>
        <position position="144"/>
    </location>
    <ligand>
        <name>Mg(2+)</name>
        <dbReference type="ChEBI" id="CHEBI:18420"/>
    </ligand>
</feature>
<dbReference type="Gene3D" id="3.40.50.12350">
    <property type="match status" value="1"/>
</dbReference>
<keyword evidence="8" id="KW-0805">Transcription regulation</keyword>
<evidence type="ECO:0000256" key="9">
    <source>
        <dbReference type="SAM" id="MobiDB-lite"/>
    </source>
</evidence>
<feature type="compositionally biased region" description="Polar residues" evidence="9">
    <location>
        <begin position="1"/>
        <end position="15"/>
    </location>
</feature>
<dbReference type="GO" id="GO:0030154">
    <property type="term" value="P:cell differentiation"/>
    <property type="evidence" value="ECO:0007669"/>
    <property type="project" value="TreeGrafter"/>
</dbReference>
<dbReference type="PANTHER" id="PTHR10190:SF16">
    <property type="entry name" value="DEVELOPMENTAL PROTEIN EYES ABSENT"/>
    <property type="match status" value="1"/>
</dbReference>
<sequence>SAYSASGFPSNATNAQSYSSQQGVDYSSYGGYSQSGYPYYPTQGYPYIPPTNSASPLGLATPTNVPTTATYQLSQLPPCSTTEVPYVLDNHHPTSQVKLETTNGTREPLIKKSGKSGKGRGRRLNNPSPDPENNLERVFVWDLDETIIIFHSLLTGTYANRYGKELRNRFSKLLPQKPVTATTYSPLVARFSHLCVGEIFKQPMILNNAPTNQEKRFTANSEQPRRLALQNKNRALLWWCPATDVSQSWSARLPLCSAQVTLFFREESTTRSLFAAKKR</sequence>
<evidence type="ECO:0000313" key="11">
    <source>
        <dbReference type="Proteomes" id="UP001054945"/>
    </source>
</evidence>
<comment type="catalytic activity">
    <reaction evidence="5 8">
        <text>O-phospho-L-tyrosyl-[protein] + H2O = L-tyrosyl-[protein] + phosphate</text>
        <dbReference type="Rhea" id="RHEA:10684"/>
        <dbReference type="Rhea" id="RHEA-COMP:10136"/>
        <dbReference type="Rhea" id="RHEA-COMP:20101"/>
        <dbReference type="ChEBI" id="CHEBI:15377"/>
        <dbReference type="ChEBI" id="CHEBI:43474"/>
        <dbReference type="ChEBI" id="CHEBI:46858"/>
        <dbReference type="ChEBI" id="CHEBI:61978"/>
        <dbReference type="EC" id="3.1.3.48"/>
    </reaction>
</comment>
<feature type="active site" description="Nucleophile" evidence="6">
    <location>
        <position position="142"/>
    </location>
</feature>
<dbReference type="GO" id="GO:2001240">
    <property type="term" value="P:negative regulation of extrinsic apoptotic signaling pathway in absence of ligand"/>
    <property type="evidence" value="ECO:0007669"/>
    <property type="project" value="TreeGrafter"/>
</dbReference>
<comment type="cofactor">
    <cofactor evidence="7 8">
        <name>Mg(2+)</name>
        <dbReference type="ChEBI" id="CHEBI:18420"/>
    </cofactor>
    <text evidence="7 8">Binds 1 Mg(2+) ion per subunit.</text>
</comment>
<evidence type="ECO:0000256" key="6">
    <source>
        <dbReference type="PIRSR" id="PIRSR628472-1"/>
    </source>
</evidence>
<dbReference type="PANTHER" id="PTHR10190">
    <property type="entry name" value="EYES ABSENT"/>
    <property type="match status" value="1"/>
</dbReference>
<dbReference type="InterPro" id="IPR038102">
    <property type="entry name" value="EYA_dom_sf"/>
</dbReference>
<dbReference type="EC" id="3.1.3.48" evidence="8"/>
<comment type="caution">
    <text evidence="10">The sequence shown here is derived from an EMBL/GenBank/DDBJ whole genome shotgun (WGS) entry which is preliminary data.</text>
</comment>
<keyword evidence="11" id="KW-1185">Reference proteome</keyword>
<evidence type="ECO:0000256" key="1">
    <source>
        <dbReference type="ARBA" id="ARBA00010501"/>
    </source>
</evidence>
<evidence type="ECO:0000313" key="10">
    <source>
        <dbReference type="EMBL" id="GIY53695.1"/>
    </source>
</evidence>
<dbReference type="InterPro" id="IPR028472">
    <property type="entry name" value="EYA"/>
</dbReference>
<feature type="non-terminal residue" evidence="10">
    <location>
        <position position="1"/>
    </location>
</feature>
<comment type="similarity">
    <text evidence="1 8">Belongs to the HAD-like hydrolase superfamily. EYA family.</text>
</comment>
<feature type="binding site" evidence="7">
    <location>
        <position position="142"/>
    </location>
    <ligand>
        <name>Mg(2+)</name>
        <dbReference type="ChEBI" id="CHEBI:18420"/>
    </ligand>
</feature>
<gene>
    <name evidence="10" type="primary">EYA1_1</name>
    <name evidence="10" type="ORF">CEXT_203941</name>
</gene>
<accession>A0AAV4U7F0</accession>
<dbReference type="EMBL" id="BPLR01012392">
    <property type="protein sequence ID" value="GIY53695.1"/>
    <property type="molecule type" value="Genomic_DNA"/>
</dbReference>
<feature type="region of interest" description="Disordered" evidence="9">
    <location>
        <begin position="1"/>
        <end position="32"/>
    </location>
</feature>
<evidence type="ECO:0000256" key="7">
    <source>
        <dbReference type="PIRSR" id="PIRSR628472-2"/>
    </source>
</evidence>
<keyword evidence="3 7" id="KW-0460">Magnesium</keyword>
<feature type="compositionally biased region" description="Basic residues" evidence="9">
    <location>
        <begin position="112"/>
        <end position="123"/>
    </location>
</feature>
<keyword evidence="4 8" id="KW-0904">Protein phosphatase</keyword>
<organism evidence="10 11">
    <name type="scientific">Caerostris extrusa</name>
    <name type="common">Bark spider</name>
    <name type="synonym">Caerostris bankana</name>
    <dbReference type="NCBI Taxonomy" id="172846"/>
    <lineage>
        <taxon>Eukaryota</taxon>
        <taxon>Metazoa</taxon>
        <taxon>Ecdysozoa</taxon>
        <taxon>Arthropoda</taxon>
        <taxon>Chelicerata</taxon>
        <taxon>Arachnida</taxon>
        <taxon>Araneae</taxon>
        <taxon>Araneomorphae</taxon>
        <taxon>Entelegynae</taxon>
        <taxon>Araneoidea</taxon>
        <taxon>Araneidae</taxon>
        <taxon>Caerostris</taxon>
    </lineage>
</organism>
<evidence type="ECO:0000256" key="4">
    <source>
        <dbReference type="ARBA" id="ARBA00022912"/>
    </source>
</evidence>
<dbReference type="GO" id="GO:0005634">
    <property type="term" value="C:nucleus"/>
    <property type="evidence" value="ECO:0007669"/>
    <property type="project" value="TreeGrafter"/>
</dbReference>
<keyword evidence="7 8" id="KW-0479">Metal-binding</keyword>
<feature type="compositionally biased region" description="Low complexity" evidence="9">
    <location>
        <begin position="16"/>
        <end position="32"/>
    </location>
</feature>
<dbReference type="AlphaFoldDB" id="A0AAV4U7F0"/>
<keyword evidence="2 8" id="KW-0378">Hydrolase</keyword>
<dbReference type="GO" id="GO:0045739">
    <property type="term" value="P:positive regulation of DNA repair"/>
    <property type="evidence" value="ECO:0007669"/>
    <property type="project" value="TreeGrafter"/>
</dbReference>
<feature type="active site" description="Proton donor" evidence="6">
    <location>
        <position position="144"/>
    </location>
</feature>
<evidence type="ECO:0000256" key="3">
    <source>
        <dbReference type="ARBA" id="ARBA00022842"/>
    </source>
</evidence>
<protein>
    <recommendedName>
        <fullName evidence="8">Eyes absent homolog</fullName>
        <ecNumber evidence="8">3.1.3.48</ecNumber>
    </recommendedName>
</protein>
<dbReference type="Proteomes" id="UP001054945">
    <property type="component" value="Unassembled WGS sequence"/>
</dbReference>
<dbReference type="GO" id="GO:0046872">
    <property type="term" value="F:metal ion binding"/>
    <property type="evidence" value="ECO:0007669"/>
    <property type="project" value="UniProtKB-KW"/>
</dbReference>
<dbReference type="GO" id="GO:0004725">
    <property type="term" value="F:protein tyrosine phosphatase activity"/>
    <property type="evidence" value="ECO:0007669"/>
    <property type="project" value="UniProtKB-EC"/>
</dbReference>
<evidence type="ECO:0000256" key="8">
    <source>
        <dbReference type="RuleBase" id="RU362036"/>
    </source>
</evidence>
<feature type="region of interest" description="Disordered" evidence="9">
    <location>
        <begin position="98"/>
        <end position="134"/>
    </location>
</feature>
<reference evidence="10 11" key="1">
    <citation type="submission" date="2021-06" db="EMBL/GenBank/DDBJ databases">
        <title>Caerostris extrusa draft genome.</title>
        <authorList>
            <person name="Kono N."/>
            <person name="Arakawa K."/>
        </authorList>
    </citation>
    <scope>NUCLEOTIDE SEQUENCE [LARGE SCALE GENOMIC DNA]</scope>
</reference>
<evidence type="ECO:0000256" key="5">
    <source>
        <dbReference type="ARBA" id="ARBA00051722"/>
    </source>
</evidence>
<name>A0AAV4U7F0_CAEEX</name>
<evidence type="ECO:0000256" key="2">
    <source>
        <dbReference type="ARBA" id="ARBA00022801"/>
    </source>
</evidence>
<keyword evidence="8" id="KW-0804">Transcription</keyword>
<proteinExistence type="inferred from homology"/>